<dbReference type="PANTHER" id="PTHR47968:SF75">
    <property type="entry name" value="CENTROMERE-ASSOCIATED PROTEIN E"/>
    <property type="match status" value="1"/>
</dbReference>
<feature type="coiled-coil region" evidence="8">
    <location>
        <begin position="1358"/>
        <end position="1413"/>
    </location>
</feature>
<dbReference type="EMBL" id="CADEPI010000077">
    <property type="protein sequence ID" value="CAB3372910.1"/>
    <property type="molecule type" value="Genomic_DNA"/>
</dbReference>
<feature type="coiled-coil region" evidence="8">
    <location>
        <begin position="343"/>
        <end position="380"/>
    </location>
</feature>
<keyword evidence="12" id="KW-1185">Reference proteome</keyword>
<keyword evidence="6" id="KW-0963">Cytoplasm</keyword>
<feature type="region of interest" description="Disordered" evidence="9">
    <location>
        <begin position="882"/>
        <end position="902"/>
    </location>
</feature>
<evidence type="ECO:0000256" key="2">
    <source>
        <dbReference type="ARBA" id="ARBA00022741"/>
    </source>
</evidence>
<dbReference type="InterPro" id="IPR001752">
    <property type="entry name" value="Kinesin_motor_dom"/>
</dbReference>
<reference evidence="11 12" key="1">
    <citation type="submission" date="2020-04" db="EMBL/GenBank/DDBJ databases">
        <authorList>
            <person name="Alioto T."/>
            <person name="Alioto T."/>
            <person name="Gomez Garrido J."/>
        </authorList>
    </citation>
    <scope>NUCLEOTIDE SEQUENCE [LARGE SCALE GENOMIC DNA]</scope>
</reference>
<gene>
    <name evidence="11" type="ORF">CLODIP_2_CD01925</name>
</gene>
<dbReference type="Gene3D" id="3.40.850.10">
    <property type="entry name" value="Kinesin motor domain"/>
    <property type="match status" value="1"/>
</dbReference>
<dbReference type="OrthoDB" id="7741291at2759"/>
<feature type="coiled-coil region" evidence="8">
    <location>
        <begin position="1273"/>
        <end position="1328"/>
    </location>
</feature>
<dbReference type="SMART" id="SM00129">
    <property type="entry name" value="KISc"/>
    <property type="match status" value="1"/>
</dbReference>
<dbReference type="GO" id="GO:0005874">
    <property type="term" value="C:microtubule"/>
    <property type="evidence" value="ECO:0007669"/>
    <property type="project" value="TreeGrafter"/>
</dbReference>
<protein>
    <recommendedName>
        <fullName evidence="10">Kinesin motor domain-containing protein</fullName>
    </recommendedName>
</protein>
<feature type="coiled-coil region" evidence="8">
    <location>
        <begin position="568"/>
        <end position="595"/>
    </location>
</feature>
<dbReference type="PROSITE" id="PS50067">
    <property type="entry name" value="KINESIN_MOTOR_2"/>
    <property type="match status" value="1"/>
</dbReference>
<comment type="subcellular location">
    <subcellularLocation>
        <location evidence="1">Cytoplasm</location>
        <location evidence="1">Cytoskeleton</location>
    </subcellularLocation>
</comment>
<dbReference type="PROSITE" id="PS00411">
    <property type="entry name" value="KINESIN_MOTOR_1"/>
    <property type="match status" value="1"/>
</dbReference>
<dbReference type="PRINTS" id="PR00380">
    <property type="entry name" value="KINESINHEAVY"/>
</dbReference>
<dbReference type="InterPro" id="IPR036961">
    <property type="entry name" value="Kinesin_motor_dom_sf"/>
</dbReference>
<feature type="domain" description="Kinesin motor" evidence="10">
    <location>
        <begin position="9"/>
        <end position="327"/>
    </location>
</feature>
<evidence type="ECO:0000313" key="11">
    <source>
        <dbReference type="EMBL" id="CAB3372910.1"/>
    </source>
</evidence>
<dbReference type="GO" id="GO:0003777">
    <property type="term" value="F:microtubule motor activity"/>
    <property type="evidence" value="ECO:0007669"/>
    <property type="project" value="InterPro"/>
</dbReference>
<sequence length="2246" mass="255855">MSSKTGAGNIKVGVRIRPMIAREENEPLRWKTQGNRVSRFDAESQRLCNHLEFDHVFDERINNTEIFNLLVEPLVLNAVKGFNATILAYGQTSSGKTHTMIGSDTDRGIVPLTMQNIFTAIDNLPEERSFLLGVSFLEVYNEKVRDLLNPEKSDLKVFETPDGNISTDCHVEMVNTSAQMIELMDQGNKNKSIGETNMNDRSSRSHTIFRIMIESQEQQTNEGVARVSQINLVDLAGSERASQTGATGQRYKEGCAINRSLLQLGNVVQKLSEDKGEFIDYRSSKLTRILQPSLSGNANIVMICNVTPYSADQTANTLLFASRASTIKLDPHLNEIMDDATLLKRHTKRIQELEKNLQEASLLKERNQNLEREIEKLKDMLIVSSIPSFKHDRQRALRRQTWGGPTLKLMMETAGNDFDLIHSGPATGSTHSIPDAKKVSLPDSITTRNDDFNDSVCMSIDEFDCIPPFITSRGEETPIKYKTEITNLKQQLAEKSAATPVLRGRIVLLEGELAQQQHANIMTVAELESKMQRLEVEKAEIKPGTPIPKLREKIKTLEEKLEIEHTVHVQCKQTLEEMEKELASKTEALQLKSKEYEILFNEKSSLVVPGTPVSVLHDRIKQLQEKSSQLPGTPPALLKKKIKQLEDECKYVETELSELREFTTLEKQIYDDCKVKELREETNQLKLSIHDYEQLCADLRKDHSSLTLHNADLKDQIEELNKLVETLTKELETNRMWNSKANEQQLIWKRDLDQCREQISVMKNQSQDWIDEKEILKTRYESKIKELTASLEEAWAAQDGDSRRKSTTSVRSVSDTGVDLSALQKKISELEASLAEAHSKLASSSVNSSCQTEHDTEEIAVNKEQLQLRLNQAENELASLRSKRLGDSSSQTNHDDDIPCDTQGLMPELEKILDEKNSLAEQLEKLNSEHADLKRNVESIMLEYESMQAEVQDLRVEKENAHQEAKKDEEIKNFIRMRIESSEAVSSLRAESERVSSENVELLKQVASLEKSIVDQELLQEQLFFMTQENEQKQFQLECKQESLNFNLTEMERLKNELSQARLNACQQPDVSINLNKKIADLELEKASAEEAKNGLELHVRSLQCQISALEKKIDFKELSSRNEEDRHNSSMHNYELLRTHNHNSDQGHQPGSVGHLTNRSPQIPQIVEELKEQMKRLESANETLKSELNNVTKEKLELSSYTRRIEELDSFLAFIKNEVKQLTGEAAKSSNLKELHSELLSAFMKKSHKVFLDLNDNIRELETKYCNCQRLLKEQTEIAKASENERRAIQDAFAELRASITTYEEIIEDYKVKEARQTEELENCQKLMIEMQSKLDESHNDSMVTLSSKEMGLTLELNEAKECLEMAVQEERQLRARLADKEQELVLARESHQKLNEKIRVLETNLQGTQAVLEETMHIAETAKEKESELVAELASNREKVTELEHALDVTEKSSYADKARCEQLQEDIKTLKGKLAEAEDLELKMSDDIMDKVMELERMAALSEEITKLKAKISELEGLSSSSTELEVLRQRVEELAQLESKAAEVDRLLQKVKELEALKQEVEEVPRLRVRMAELEAEKAVMLQQLSGKELELEETKSEVERLRGETTQVEELKSKLSVLDEYQRKAEHLKAEVASLSKTGEELHEVRGKLQEMKSTMQALEETAAEATRLRDQVAELEVQLEEANKNLEARMTYAANLEEELEKAKSVTSFLEKSVNTTTDLQLTLEARDMEQILALESANMNMKSELQQVIKERESLIAERSSLEEKVVELENTILELKGKCGSLQSALAQHTAKEAKMLEQISCLRAAAEELSKEKDRLHAELEALRVVQVKANDAEQFSAELDEVKAILQEKDSALQQALENKQAIEALFQSKCEEVRLTEEKYSALLEEHRMCCSELEGARRELEGTCEQKSQLQSNLEMYKANIEQLRGSLDAAEAEKQHNREQLQADAIRLDNERYEIELQLQEKTNQVSDLEAKITNTNTILNRVAGERDVLSIRMQEMRDSLATTSQELDELRDKCKENDSDYEELLSAYREMESKSKNFQVMSIHLREEKAELTARLQKLEEQVSSLSSVDHASCQQSLKQMEAKVQEKHNELVTAKRDLSNANGELIYLKMNMKPEPSVLDHPNFFKTQNVKLEKKVSSLQEQVNDLTIQLTAAKIKKERDPLPVNFCLRCLPKGLPMDCAVQAVANIQEAAVQAPPDNDTLCDRIDGFTPTSAITEVTILKSNFQTDPRLF</sequence>
<evidence type="ECO:0000256" key="7">
    <source>
        <dbReference type="PROSITE-ProRule" id="PRU00283"/>
    </source>
</evidence>
<organism evidence="11 12">
    <name type="scientific">Cloeon dipterum</name>
    <dbReference type="NCBI Taxonomy" id="197152"/>
    <lineage>
        <taxon>Eukaryota</taxon>
        <taxon>Metazoa</taxon>
        <taxon>Ecdysozoa</taxon>
        <taxon>Arthropoda</taxon>
        <taxon>Hexapoda</taxon>
        <taxon>Insecta</taxon>
        <taxon>Pterygota</taxon>
        <taxon>Palaeoptera</taxon>
        <taxon>Ephemeroptera</taxon>
        <taxon>Pisciforma</taxon>
        <taxon>Baetidae</taxon>
        <taxon>Cloeon</taxon>
    </lineage>
</organism>
<feature type="coiled-coil region" evidence="8">
    <location>
        <begin position="1905"/>
        <end position="2119"/>
    </location>
</feature>
<keyword evidence="5 7" id="KW-0505">Motor protein</keyword>
<evidence type="ECO:0000256" key="1">
    <source>
        <dbReference type="ARBA" id="ARBA00004245"/>
    </source>
</evidence>
<comment type="caution">
    <text evidence="11">The sequence shown here is derived from an EMBL/GenBank/DDBJ whole genome shotgun (WGS) entry which is preliminary data.</text>
</comment>
<evidence type="ECO:0000256" key="9">
    <source>
        <dbReference type="SAM" id="MobiDB-lite"/>
    </source>
</evidence>
<keyword evidence="3 7" id="KW-0067">ATP-binding</keyword>
<feature type="region of interest" description="Disordered" evidence="9">
    <location>
        <begin position="795"/>
        <end position="815"/>
    </location>
</feature>
<dbReference type="InterPro" id="IPR019821">
    <property type="entry name" value="Kinesin_motor_CS"/>
</dbReference>
<dbReference type="GO" id="GO:0007018">
    <property type="term" value="P:microtubule-based movement"/>
    <property type="evidence" value="ECO:0007669"/>
    <property type="project" value="InterPro"/>
</dbReference>
<evidence type="ECO:0000256" key="6">
    <source>
        <dbReference type="ARBA" id="ARBA00023212"/>
    </source>
</evidence>
<evidence type="ECO:0000256" key="8">
    <source>
        <dbReference type="SAM" id="Coils"/>
    </source>
</evidence>
<feature type="coiled-coil region" evidence="8">
    <location>
        <begin position="2144"/>
        <end position="2171"/>
    </location>
</feature>
<evidence type="ECO:0000256" key="4">
    <source>
        <dbReference type="ARBA" id="ARBA00023054"/>
    </source>
</evidence>
<dbReference type="InterPro" id="IPR027417">
    <property type="entry name" value="P-loop_NTPase"/>
</dbReference>
<evidence type="ECO:0000259" key="10">
    <source>
        <dbReference type="PROSITE" id="PS50067"/>
    </source>
</evidence>
<dbReference type="SUPFAM" id="SSF52540">
    <property type="entry name" value="P-loop containing nucleoside triphosphate hydrolases"/>
    <property type="match status" value="1"/>
</dbReference>
<feature type="coiled-coil region" evidence="8">
    <location>
        <begin position="1463"/>
        <end position="1876"/>
    </location>
</feature>
<evidence type="ECO:0000256" key="5">
    <source>
        <dbReference type="ARBA" id="ARBA00023175"/>
    </source>
</evidence>
<keyword evidence="4 8" id="KW-0175">Coiled coil</keyword>
<dbReference type="PANTHER" id="PTHR47968">
    <property type="entry name" value="CENTROMERE PROTEIN E"/>
    <property type="match status" value="1"/>
</dbReference>
<feature type="coiled-coil region" evidence="8">
    <location>
        <begin position="1164"/>
        <end position="1198"/>
    </location>
</feature>
<feature type="coiled-coil region" evidence="8">
    <location>
        <begin position="642"/>
        <end position="730"/>
    </location>
</feature>
<feature type="coiled-coil region" evidence="8">
    <location>
        <begin position="1037"/>
        <end position="1120"/>
    </location>
</feature>
<evidence type="ECO:0000313" key="12">
    <source>
        <dbReference type="Proteomes" id="UP000494165"/>
    </source>
</evidence>
<dbReference type="Proteomes" id="UP000494165">
    <property type="component" value="Unassembled WGS sequence"/>
</dbReference>
<accession>A0A8S1CSF2</accession>
<keyword evidence="6" id="KW-0206">Cytoskeleton</keyword>
<dbReference type="InterPro" id="IPR027640">
    <property type="entry name" value="Kinesin-like_fam"/>
</dbReference>
<dbReference type="GO" id="GO:0005524">
    <property type="term" value="F:ATP binding"/>
    <property type="evidence" value="ECO:0007669"/>
    <property type="project" value="UniProtKB-UniRule"/>
</dbReference>
<feature type="binding site" evidence="7">
    <location>
        <begin position="90"/>
        <end position="97"/>
    </location>
    <ligand>
        <name>ATP</name>
        <dbReference type="ChEBI" id="CHEBI:30616"/>
    </ligand>
</feature>
<keyword evidence="2 7" id="KW-0547">Nucleotide-binding</keyword>
<dbReference type="GO" id="GO:0008017">
    <property type="term" value="F:microtubule binding"/>
    <property type="evidence" value="ECO:0007669"/>
    <property type="project" value="InterPro"/>
</dbReference>
<comment type="similarity">
    <text evidence="7">Belongs to the TRAFAC class myosin-kinesin ATPase superfamily. Kinesin family.</text>
</comment>
<evidence type="ECO:0000256" key="3">
    <source>
        <dbReference type="ARBA" id="ARBA00022840"/>
    </source>
</evidence>
<dbReference type="GO" id="GO:0000278">
    <property type="term" value="P:mitotic cell cycle"/>
    <property type="evidence" value="ECO:0007669"/>
    <property type="project" value="TreeGrafter"/>
</dbReference>
<name>A0A8S1CSF2_9INSE</name>
<proteinExistence type="inferred from homology"/>
<dbReference type="Pfam" id="PF00225">
    <property type="entry name" value="Kinesin"/>
    <property type="match status" value="1"/>
</dbReference>